<feature type="repeat" description="TPR" evidence="5">
    <location>
        <begin position="1020"/>
        <end position="1053"/>
    </location>
</feature>
<feature type="repeat" description="TPR" evidence="5">
    <location>
        <begin position="980"/>
        <end position="1013"/>
    </location>
</feature>
<dbReference type="PANTHER" id="PTHR48182:SF2">
    <property type="entry name" value="PROTEIN SERAC1"/>
    <property type="match status" value="1"/>
</dbReference>
<dbReference type="RefSeq" id="WP_344269329.1">
    <property type="nucleotide sequence ID" value="NZ_BAAAHV010000007.1"/>
</dbReference>
<dbReference type="SMART" id="SM00028">
    <property type="entry name" value="TPR"/>
    <property type="match status" value="9"/>
</dbReference>
<dbReference type="EMBL" id="JBHUKQ010000017">
    <property type="protein sequence ID" value="MFD2485748.1"/>
    <property type="molecule type" value="Genomic_DNA"/>
</dbReference>
<dbReference type="InterPro" id="IPR011990">
    <property type="entry name" value="TPR-like_helical_dom_sf"/>
</dbReference>
<keyword evidence="4" id="KW-0472">Membrane</keyword>
<dbReference type="PANTHER" id="PTHR48182">
    <property type="entry name" value="PROTEIN SERAC1"/>
    <property type="match status" value="1"/>
</dbReference>
<proteinExistence type="predicted"/>
<dbReference type="InterPro" id="IPR019734">
    <property type="entry name" value="TPR_rpt"/>
</dbReference>
<dbReference type="Gene3D" id="3.30.70.1230">
    <property type="entry name" value="Nucleotide cyclase"/>
    <property type="match status" value="1"/>
</dbReference>
<name>A0ABW5I912_9PSEU</name>
<dbReference type="Pfam" id="PF13424">
    <property type="entry name" value="TPR_12"/>
    <property type="match status" value="2"/>
</dbReference>
<gene>
    <name evidence="8" type="ORF">ACFSUT_36115</name>
</gene>
<dbReference type="PROSITE" id="PS50005">
    <property type="entry name" value="TPR"/>
    <property type="match status" value="2"/>
</dbReference>
<reference evidence="9" key="1">
    <citation type="journal article" date="2019" name="Int. J. Syst. Evol. Microbiol.">
        <title>The Global Catalogue of Microorganisms (GCM) 10K type strain sequencing project: providing services to taxonomists for standard genome sequencing and annotation.</title>
        <authorList>
            <consortium name="The Broad Institute Genomics Platform"/>
            <consortium name="The Broad Institute Genome Sequencing Center for Infectious Disease"/>
            <person name="Wu L."/>
            <person name="Ma J."/>
        </authorList>
    </citation>
    <scope>NUCLEOTIDE SEQUENCE [LARGE SCALE GENOMIC DNA]</scope>
    <source>
        <strain evidence="9">CGMCC 4.7638</strain>
    </source>
</reference>
<evidence type="ECO:0000256" key="2">
    <source>
        <dbReference type="ARBA" id="ARBA00004370"/>
    </source>
</evidence>
<comment type="subcellular location">
    <subcellularLocation>
        <location evidence="1">Endoplasmic reticulum</location>
    </subcellularLocation>
    <subcellularLocation>
        <location evidence="2">Membrane</location>
    </subcellularLocation>
</comment>
<evidence type="ECO:0000256" key="3">
    <source>
        <dbReference type="ARBA" id="ARBA00022824"/>
    </source>
</evidence>
<evidence type="ECO:0000256" key="4">
    <source>
        <dbReference type="ARBA" id="ARBA00023136"/>
    </source>
</evidence>
<dbReference type="SUPFAM" id="SSF55073">
    <property type="entry name" value="Nucleotide cyclase"/>
    <property type="match status" value="1"/>
</dbReference>
<keyword evidence="5" id="KW-0802">TPR repeat</keyword>
<dbReference type="Gene3D" id="3.40.50.1820">
    <property type="entry name" value="alpha/beta hydrolase"/>
    <property type="match status" value="1"/>
</dbReference>
<dbReference type="InterPro" id="IPR027417">
    <property type="entry name" value="P-loop_NTPase"/>
</dbReference>
<keyword evidence="3" id="KW-0256">Endoplasmic reticulum</keyword>
<dbReference type="SUPFAM" id="SSF53474">
    <property type="entry name" value="alpha/beta-Hydrolases"/>
    <property type="match status" value="1"/>
</dbReference>
<evidence type="ECO:0000259" key="7">
    <source>
        <dbReference type="PROSITE" id="PS50125"/>
    </source>
</evidence>
<evidence type="ECO:0000256" key="1">
    <source>
        <dbReference type="ARBA" id="ARBA00004240"/>
    </source>
</evidence>
<evidence type="ECO:0000313" key="9">
    <source>
        <dbReference type="Proteomes" id="UP001597542"/>
    </source>
</evidence>
<dbReference type="Gene3D" id="1.25.40.10">
    <property type="entry name" value="Tetratricopeptide repeat domain"/>
    <property type="match status" value="2"/>
</dbReference>
<dbReference type="Gene3D" id="3.40.50.300">
    <property type="entry name" value="P-loop containing nucleotide triphosphate hydrolases"/>
    <property type="match status" value="1"/>
</dbReference>
<dbReference type="Proteomes" id="UP001597542">
    <property type="component" value="Unassembled WGS sequence"/>
</dbReference>
<protein>
    <submittedName>
        <fullName evidence="8">Tetratricopeptide repeat protein</fullName>
    </submittedName>
</protein>
<evidence type="ECO:0000313" key="8">
    <source>
        <dbReference type="EMBL" id="MFD2485748.1"/>
    </source>
</evidence>
<dbReference type="InterPro" id="IPR029787">
    <property type="entry name" value="Nucleotide_cyclase"/>
</dbReference>
<organism evidence="8 9">
    <name type="scientific">Amycolatopsis albidoflavus</name>
    <dbReference type="NCBI Taxonomy" id="102226"/>
    <lineage>
        <taxon>Bacteria</taxon>
        <taxon>Bacillati</taxon>
        <taxon>Actinomycetota</taxon>
        <taxon>Actinomycetes</taxon>
        <taxon>Pseudonocardiales</taxon>
        <taxon>Pseudonocardiaceae</taxon>
        <taxon>Amycolatopsis</taxon>
    </lineage>
</organism>
<sequence length="1272" mass="137740">MTAVVAVHVPRRTVLDVVFVHGLDGDARASWRRGGDGTFWPRWLAADVAGVAVWTMGYEAWSSGWRGQSMPVPDRAVNLMAQLRNTGLGERPLCFVTHSMGGLLVKEILLHAAEGRTDFACFAQAAKGVVFLSTPHTGSGLARAVDALGVLYRGTPAVEDLRRNSAYLRQLNDRYRDWADETGIANLVFFETRLTRRVRVVDEASANPGLPRVRPIPVDADHVGICKPEDRGSLVYGQVKRFVLGLLPGRGDGQSRPAAVHRTILVADVEGFSDRSRTNRNQLSVRDAMYQTLRQAFREADIPWEACYHEDRGDGVLVLVPPDVPKAAFAESLPGAIVETLEVHNRVAGAEEQIRLRLAVHAGEVHYDQHGVTSNAVVLAFRLVGSPALKSALAGSSSVLATMVSAWFFDEVVRHGRGGLAETFRPFPVPLRGSRTTGWVSLPGDPWPADRAGEAPDVLAPPADQPLRYSPEREDGGANGQLAKRTLPRDAPAFTGRTAELEHVLREITDAVHTGRMVAIHAIDGMAGVGKTALAVHAGHLLADRFPDAQLFLRLHGHTPGERPVGPADALASLLTLIGVTAQQMPADLDARAALWRDRLAGKRALLILDDALSHQQVEPLLPAAAGSLVIITSRPRLIALDGAVSLALDVLPAEEASALFVRLSGRTIRPEEGEAVDRVVRLCGWLPLAVTLLAGRLRSRPQWTVTDLADELDSTHDRLGRLRAEDIEVAAAFDLSYRELGPGQQRFFRRIGLHPGPELDAHATAAMADIPVAEAGAHLGTLYDDHMLEEPAFDRYRMHDLIREYSRNLSHEDGEQEAERAVGRLFDYYCDTAADAAARIAKDVTTDGLRETRSLRRRAARDTRVASSIEAWRWMRVETVNLLACADHAIRHGWHQQVVDLSACLAKFLYIAGPWDRASRLHQSAVRAAEHNGDEAARAHALNHLGSVQRRIGDYLSAATSHTAALASYTALGDEAGQAAALSQLGAVRRCLDDYPGAAEAFQRALAMAMKLGDRSGEAHARNELGILYLVNGDYRAAVGSHEHALSIYEELDDLLGQADAWNELGVARRAIGDFPGAVDANTRAVGGFRRLGDGFHESFALNSLAVAWRMIGEPRKAAAAHNEALAISRALGDRLGEGFGLNELGAALRLLGELESAEKCHTEALDIFSELGNQLGKAETLNHMGALLLATGQVEDAGERYRSALPLAREVNSPLEEAQALAGLGRCALSCGDQDAARDCLRAALEIFDRIGSSEAGSVRDYLRFGRGSP</sequence>
<dbReference type="InterPro" id="IPR052374">
    <property type="entry name" value="SERAC1"/>
</dbReference>
<dbReference type="InterPro" id="IPR029058">
    <property type="entry name" value="AB_hydrolase_fold"/>
</dbReference>
<accession>A0ABW5I912</accession>
<keyword evidence="9" id="KW-1185">Reference proteome</keyword>
<feature type="region of interest" description="Disordered" evidence="6">
    <location>
        <begin position="442"/>
        <end position="483"/>
    </location>
</feature>
<dbReference type="SUPFAM" id="SSF52540">
    <property type="entry name" value="P-loop containing nucleoside triphosphate hydrolases"/>
    <property type="match status" value="1"/>
</dbReference>
<dbReference type="InterPro" id="IPR001054">
    <property type="entry name" value="A/G_cyclase"/>
</dbReference>
<comment type="caution">
    <text evidence="8">The sequence shown here is derived from an EMBL/GenBank/DDBJ whole genome shotgun (WGS) entry which is preliminary data.</text>
</comment>
<evidence type="ECO:0000256" key="6">
    <source>
        <dbReference type="SAM" id="MobiDB-lite"/>
    </source>
</evidence>
<evidence type="ECO:0000256" key="5">
    <source>
        <dbReference type="PROSITE-ProRule" id="PRU00339"/>
    </source>
</evidence>
<feature type="domain" description="Guanylate cyclase" evidence="7">
    <location>
        <begin position="263"/>
        <end position="384"/>
    </location>
</feature>
<dbReference type="PROSITE" id="PS50125">
    <property type="entry name" value="GUANYLATE_CYCLASE_2"/>
    <property type="match status" value="1"/>
</dbReference>
<dbReference type="SUPFAM" id="SSF48452">
    <property type="entry name" value="TPR-like"/>
    <property type="match status" value="2"/>
</dbReference>
<dbReference type="PRINTS" id="PR00364">
    <property type="entry name" value="DISEASERSIST"/>
</dbReference>